<evidence type="ECO:0000256" key="1">
    <source>
        <dbReference type="SAM" id="Coils"/>
    </source>
</evidence>
<keyword evidence="2" id="KW-1133">Transmembrane helix</keyword>
<gene>
    <name evidence="3" type="ORF">NCTC10126_00634</name>
</gene>
<keyword evidence="2" id="KW-0812">Transmembrane</keyword>
<keyword evidence="1" id="KW-0175">Coiled coil</keyword>
<feature type="coiled-coil region" evidence="1">
    <location>
        <begin position="1465"/>
        <end position="1496"/>
    </location>
</feature>
<organism evidence="3 4">
    <name type="scientific">Mycoplasmopsis caviae</name>
    <dbReference type="NCBI Taxonomy" id="55603"/>
    <lineage>
        <taxon>Bacteria</taxon>
        <taxon>Bacillati</taxon>
        <taxon>Mycoplasmatota</taxon>
        <taxon>Mycoplasmoidales</taxon>
        <taxon>Metamycoplasmataceae</taxon>
        <taxon>Mycoplasmopsis</taxon>
    </lineage>
</organism>
<evidence type="ECO:0000313" key="3">
    <source>
        <dbReference type="EMBL" id="VDR42134.1"/>
    </source>
</evidence>
<evidence type="ECO:0000313" key="4">
    <source>
        <dbReference type="Proteomes" id="UP000280036"/>
    </source>
</evidence>
<keyword evidence="2" id="KW-0472">Membrane</keyword>
<dbReference type="PANTHER" id="PTHR23159:SF31">
    <property type="entry name" value="CENTROSOME-ASSOCIATED PROTEIN CEP250 ISOFORM X1"/>
    <property type="match status" value="1"/>
</dbReference>
<feature type="coiled-coil region" evidence="1">
    <location>
        <begin position="1360"/>
        <end position="1394"/>
    </location>
</feature>
<feature type="coiled-coil region" evidence="1">
    <location>
        <begin position="453"/>
        <end position="610"/>
    </location>
</feature>
<sequence length="3316" mass="381938">MKKPKFNFRTHVWPKYVISAGVLAAATAITFGSLYGCSKNSDEKQGKSHPGSEKDFRNFFVDVDKAESRFVSNDKSREIAKFDFKNNQVINKDGSTVAVDKFLDDYYKEHKALPFLNIKYGSFNFYNEYIEAVSPLEFQRFSNWFMTNVSWGPEIITLKSFSIVKGVEMHGNNITLGSHSTKNKELTTIKFYPDAFFGTLPIYSELRGSGNAQDSLVYKVNSKLLTSTELKEFLANISSYNAVANYSAKTISTYGFRNILDYRSLINQKVWTISGEWKNKIKKQAFNNVELSRLEWNDSHLTLIYGKDEATARANLQAALEKYKGSDEFNVLSDIVKTTPLVQKTIVDVRKILNPLLSENETKDSHLNITFNDGTNMDIFNSFENITYKDKDKFVKNPNVVNISKGFNDSIERVSLLKDEFVESIRKVTGKNNISEKDVDTYINAINESGVLAQEIQVMKKQLEKLIELLSLQEEFKKEVDKYETKVNEQKAKLVTDKAKLDEATAKFTAKQQEVKQLEEQEKSNPNDQTIKTKLAKAKQELDDLEVDKKRAERDHKRISAALKVNEDNLTKAKAKVWDDDTKVKKASEIEKLEKEIAEKEQQWNEILTKHSKLENGLSQNVLKTLRDIIHLYKLFSEEKDIQTHKKLEKNIDDLEPQINKSIYVYKNELATSFDLIRFNYSEKLKEITTPFFENKPYKKTTFTPFIYYTTDIAYLPNQLIALDSLLDISRSAQLNWRNFYNLDGFIRSTTVDEVKNDGFYVYTKKIKSLEDDFNAKNSNLKVEYDKTVNELNKQIDEKRQFDKVINDYHDIVSGKENEDSIKNLLKGFTDINTHLPEGYKLLGNHGSNPFTSGEFIDAITSKHKSLDGKHLVEYINLVLNGLPNAQGEHQKEGFIKYYQRIESKITTGSNEADKLYKEMKELVVKRFEILDKLKIQKSDLAPLQAEFIIVANKYDELKVKWVKEYDKDTNKTWYIDPNQIILLYRFKKNLEFAKAQAEKQATLLEEYKKNRHKSYMVEREIEFLKFKIHYFTQVANFDNAEVIEQYKKIVAEYETNKKDKMPQQLQKVVEAEVELSDLHGQWYLAILKENGSYEQINAFYDHVYKNAKYYKDAEMKQLSDWAEILNDFKKKYENTKKLAEETKTKYETAENEIIPLITEYNAAFEAEMTYNSGGASGSGIQVTKKAKERLKDIYEEKVKFLELVSKSAKETIEKHNKTLEELNKTTQNLKEEYEKTTTTNERKVEIHVLISRLTQSADGLRNTIRHLIQLQLEFESLVARHNEITKGIKSNTHSYRDVFDFDDAFLKRLQSVEKDNVYKLDNTTRRYLIQFKSIWRSYVSEFNLEFEQQLSITKKGEKLTDLRAQIAKDKALYAKLNAEYKNEESLYNILQNIQTSPHKEAIEKIQKLLDAKNSKFAELSSSNLYFEKLMPPYTLINKVDKTQNENIGNLIIELEEKVKSSYFNDELIKKLNKAKNDIEDNNSELNKAKEKSKQALVSSGLQSELDALNSAKAEYLKVVDKFSQTYINRIYAKGVMSYISAERATNVVSEYEELVAKITSLADTKDGVTFIINNIEGIENQLALDQDKTLIEAVEQIRKIEKMTTDLVEKAKNILDHQDVKPYLDMIENMFSEFVSKARSLFSSNYINDPIISKLLEEVNAKKLEAIKNQFSATGKDESLEKYKQMISEGFKKTIDALLYTKENEQSLAALRTYFSAILTNSEFKNNKGLEWAKIAFMKLVNIEQARAQSQDLTKIQAELSETNTKVTTVENEIKALDQTIKTYTDQIATASSREEKIKISQELKPYLAQRDDKHKELASLKLAVKYLTSRSESTLAEKLNKAKVAFGINEVNITKELLFDISSASGAVAQRLQDVFNQNIKKYIKQIEKVDSILKPAKDYLVSFNDKYLKLLNPSIDTYSKASEHKTNALKDSISKLIDARIREIQLEGREKELYANNSDELVNADDLVVAKSKSELLDILASKKLIEADKIKEANKDIYYVKLSNVEKDKSKLVVTLRNIAKNPDLAYSKIYTEKYIKFNLDASVEDQRLKVVNAIFNISNFKKQITPTLIREEGNIRDRFGKSVKGYSVFVDAYEDMTSTLLREVPYAGEWLEGEHLVSKINEDGVMEFSVQNGKYLGFTKDTRVGLWAILKMSDPNFKGISTDFLKFVGAHEYGHHITLNGAHDLGNKGEKPIYVSALTPGATPRIDNYYSKDALNLYLKARTHLQLNTTRLLKGNNVVIDYGEYITFGIPKIEIDKDGKKVLKYENEKEEDIWGTKLSQDDVIATLKNNKRRFLQNFQGLMEATKARRDANGLSDPNDQKLLTVFNLWLMNSLDHHSGTINPSLTGGTAKYMVWDSTKKRYVFKPGSLEILKGILKDGKGNKVEFEEVNGELIPKVVEGEKDANGNYIKINKVLMFNADGTPVINVPLNLDFNDKTSPYYDANALKYVNSKIKSIIETVKSLIVEKFSIRGWDNLDTDLSLEPKVIISNSYLNTLFGRGDFWIDKVNDLVYKAFVTNRDHENGGLKDANAPLPYYDEKGNLKVAPGVRLPQSSMYVNIKKYASVIGQQENLTSLMFAMNTAGNSFNNLVNSGEGYILHVDKDHQYLPNIKLANAFQNIFFYDQVKHLEEFLQLKKMLKWYSQYTSDFIGNDVNKHLWFAIDDSNSPLQILPNGKRNPNVKLMKINGRVVEKHPNLSLYNSFYSEENSQKSFGDQVEFKDYKKFLEFVSVDLKKAKLDKNTKTVNWDVNYVKGKVDFAKFITGLNDAIAKDKLLEQKDKDFYQKLVDNNNEQEIANEIMFRFSNSNLAMLMSNITIDDVKKNPEYGWVFDQAHGYGDLRSATLNTINPEAKKLEISLTEYIKAYEDKANEWNAQLNQFNLFDALIFDGKTSTYTSQTVGKMLENDNLVYSILITLGKGMIKKIKPSQDVLDYYGSKTERKFNEFFTDYTYNFAEVINRDNLQITYSPATSNFGNMPSYLSGLSEANTGLEYVVDGASTSKWLELLIKFRGNENSAGIRDTLIDYESLLNDEEKRRARILNTRHIERFFANSDNIIYGQNYSSNYFGKFQTINNGWFKDRWYREFLDFKLYDDEGKDIVDDTIRINDLEGKRVKTRARAYWQYYIQSQGVGRRNISGIWRDSDKDAVAMFGYLSSAVADKANYLAFKNVRTGQVKTLRITKQNASNMFYYKEQQINNEERHQNGEKVRHYLSDEPYNFSDKNGHQKGTGFVAWVSDYGIMSRYRNRLLDTNEEYYVYFASDVYGSKALEADLGKWESIAENGKTFSQAPISIYKDADGNFRLRVQDQFNGVI</sequence>
<name>A0A3P8KC10_9BACT</name>
<dbReference type="RefSeq" id="WP_235659549.1">
    <property type="nucleotide sequence ID" value="NZ_UZVY01000001.1"/>
</dbReference>
<reference evidence="3 4" key="1">
    <citation type="submission" date="2018-12" db="EMBL/GenBank/DDBJ databases">
        <authorList>
            <consortium name="Pathogen Informatics"/>
        </authorList>
    </citation>
    <scope>NUCLEOTIDE SEQUENCE [LARGE SCALE GENOMIC DNA]</scope>
    <source>
        <strain evidence="3 4">NCTC10126</strain>
    </source>
</reference>
<dbReference type="PANTHER" id="PTHR23159">
    <property type="entry name" value="CENTROSOMAL PROTEIN 2"/>
    <property type="match status" value="1"/>
</dbReference>
<dbReference type="NCBIfam" id="NF012210">
    <property type="entry name" value="PDxFFG"/>
    <property type="match status" value="1"/>
</dbReference>
<evidence type="ECO:0000256" key="2">
    <source>
        <dbReference type="SAM" id="Phobius"/>
    </source>
</evidence>
<protein>
    <submittedName>
        <fullName evidence="3">Uncharacterized protein</fullName>
    </submittedName>
</protein>
<feature type="coiled-coil region" evidence="1">
    <location>
        <begin position="1206"/>
        <end position="1240"/>
    </location>
</feature>
<feature type="transmembrane region" description="Helical" evidence="2">
    <location>
        <begin position="12"/>
        <end position="35"/>
    </location>
</feature>
<accession>A0A3P8KC10</accession>
<dbReference type="Proteomes" id="UP000280036">
    <property type="component" value="Unassembled WGS sequence"/>
</dbReference>
<feature type="coiled-coil region" evidence="1">
    <location>
        <begin position="1744"/>
        <end position="1788"/>
    </location>
</feature>
<dbReference type="EMBL" id="UZVY01000001">
    <property type="protein sequence ID" value="VDR42134.1"/>
    <property type="molecule type" value="Genomic_DNA"/>
</dbReference>
<proteinExistence type="predicted"/>
<feature type="coiled-coil region" evidence="1">
    <location>
        <begin position="1126"/>
        <end position="1153"/>
    </location>
</feature>